<dbReference type="AlphaFoldDB" id="A0A5N6EVC4"/>
<organism evidence="1 2">
    <name type="scientific">Aspergillus novoparasiticus</name>
    <dbReference type="NCBI Taxonomy" id="986946"/>
    <lineage>
        <taxon>Eukaryota</taxon>
        <taxon>Fungi</taxon>
        <taxon>Dikarya</taxon>
        <taxon>Ascomycota</taxon>
        <taxon>Pezizomycotina</taxon>
        <taxon>Eurotiomycetes</taxon>
        <taxon>Eurotiomycetidae</taxon>
        <taxon>Eurotiales</taxon>
        <taxon>Aspergillaceae</taxon>
        <taxon>Aspergillus</taxon>
        <taxon>Aspergillus subgen. Circumdati</taxon>
    </lineage>
</organism>
<sequence length="75" mass="8051">MYSIIMKVILISGSLIVAYTLGTGTLLFAARSFMISASAGEIPKLDCKAVLHPNHLVGTICNVEKISSFSDLYKS</sequence>
<evidence type="ECO:0000313" key="1">
    <source>
        <dbReference type="EMBL" id="KAB8221468.1"/>
    </source>
</evidence>
<evidence type="ECO:0000313" key="2">
    <source>
        <dbReference type="Proteomes" id="UP000326799"/>
    </source>
</evidence>
<gene>
    <name evidence="1" type="ORF">BDV33DRAFT_80028</name>
</gene>
<dbReference type="Proteomes" id="UP000326799">
    <property type="component" value="Unassembled WGS sequence"/>
</dbReference>
<protein>
    <submittedName>
        <fullName evidence="1">Uncharacterized protein</fullName>
    </submittedName>
</protein>
<keyword evidence="2" id="KW-1185">Reference proteome</keyword>
<accession>A0A5N6EVC4</accession>
<reference evidence="1 2" key="1">
    <citation type="submission" date="2019-04" db="EMBL/GenBank/DDBJ databases">
        <title>Fungal friends and foes A comparative genomics study of 23 Aspergillus species from section Flavi.</title>
        <authorList>
            <consortium name="DOE Joint Genome Institute"/>
            <person name="Kjaerbolling I."/>
            <person name="Vesth T.C."/>
            <person name="Frisvad J.C."/>
            <person name="Nybo J.L."/>
            <person name="Theobald S."/>
            <person name="Kildgaard S."/>
            <person name="Petersen T.I."/>
            <person name="Kuo A."/>
            <person name="Sato A."/>
            <person name="Lyhne E.K."/>
            <person name="Kogle M.E."/>
            <person name="Wiebenga A."/>
            <person name="Kun R.S."/>
            <person name="Lubbers R.J."/>
            <person name="Makela M.R."/>
            <person name="Barry K."/>
            <person name="Chovatia M."/>
            <person name="Clum A."/>
            <person name="Daum C."/>
            <person name="Haridas S."/>
            <person name="He G."/>
            <person name="LaButti K."/>
            <person name="Lipzen A."/>
            <person name="Mondo S."/>
            <person name="Pangilinan J."/>
            <person name="Riley R."/>
            <person name="Salamov A."/>
            <person name="Simmons B.A."/>
            <person name="Magnuson J.K."/>
            <person name="Henrissat B."/>
            <person name="Mortensen U.H."/>
            <person name="Larsen T.O."/>
            <person name="De vries R.P."/>
            <person name="Grigoriev I.V."/>
            <person name="Machida M."/>
            <person name="Baker S.E."/>
            <person name="Andersen M.R."/>
        </authorList>
    </citation>
    <scope>NUCLEOTIDE SEQUENCE [LARGE SCALE GENOMIC DNA]</scope>
    <source>
        <strain evidence="1 2">CBS 126849</strain>
    </source>
</reference>
<name>A0A5N6EVC4_9EURO</name>
<proteinExistence type="predicted"/>
<dbReference type="EMBL" id="ML733420">
    <property type="protein sequence ID" value="KAB8221468.1"/>
    <property type="molecule type" value="Genomic_DNA"/>
</dbReference>